<dbReference type="CDD" id="cd04458">
    <property type="entry name" value="CSP_CDS"/>
    <property type="match status" value="1"/>
</dbReference>
<dbReference type="InterPro" id="IPR011129">
    <property type="entry name" value="CSD"/>
</dbReference>
<name>A0A3Q0IQF9_DIACI</name>
<dbReference type="GO" id="GO:0003676">
    <property type="term" value="F:nucleic acid binding"/>
    <property type="evidence" value="ECO:0007669"/>
    <property type="project" value="InterPro"/>
</dbReference>
<dbReference type="PROSITE" id="PS00352">
    <property type="entry name" value="CSD_1"/>
    <property type="match status" value="1"/>
</dbReference>
<evidence type="ECO:0000313" key="4">
    <source>
        <dbReference type="RefSeq" id="XP_026678526.1"/>
    </source>
</evidence>
<protein>
    <submittedName>
        <fullName evidence="4">Uncharacterized protein LOC103507999</fullName>
    </submittedName>
</protein>
<dbReference type="GeneID" id="103507999"/>
<dbReference type="InterPro" id="IPR050181">
    <property type="entry name" value="Cold_shock_domain"/>
</dbReference>
<reference evidence="4" key="1">
    <citation type="submission" date="2025-08" db="UniProtKB">
        <authorList>
            <consortium name="RefSeq"/>
        </authorList>
    </citation>
    <scope>IDENTIFICATION</scope>
</reference>
<dbReference type="Pfam" id="PF00313">
    <property type="entry name" value="CSD"/>
    <property type="match status" value="1"/>
</dbReference>
<dbReference type="Gene3D" id="2.40.50.140">
    <property type="entry name" value="Nucleic acid-binding proteins"/>
    <property type="match status" value="1"/>
</dbReference>
<dbReference type="InterPro" id="IPR019844">
    <property type="entry name" value="CSD_CS"/>
</dbReference>
<sequence length="308" mass="34332">MEKPIIEKAIRGTLKFLVFNRFYGFITRFDTREDIFVHGSEIRYINPMQFTRRCGDSVIFDLAVGVKGLEAVNVILNLAETSEGDLCDDNDGKDSIYLFDNLNGRFQKLAGSKPGLVVMKKRSKAPSSGLDDRGDPEQDTYRSTTADSFSLNTYPSMSSLSKYPSMSTLSSISYDDSILSWPQIPPATPEVAGPISNPFQEDTAETVNKAVDPLDDANVNGYDGTNGDNEEMNKEVEEAELTGEPVVETVENGAKSDPIVDLTNTFPDDRIDEDKVVRKTKLTMAELRGKSFKKMHEENMKRRLTLQP</sequence>
<evidence type="ECO:0000256" key="1">
    <source>
        <dbReference type="SAM" id="MobiDB-lite"/>
    </source>
</evidence>
<dbReference type="PaxDb" id="121845-A0A3Q0IQF9"/>
<dbReference type="SUPFAM" id="SSF50249">
    <property type="entry name" value="Nucleic acid-binding proteins"/>
    <property type="match status" value="1"/>
</dbReference>
<dbReference type="KEGG" id="dci:103507999"/>
<feature type="region of interest" description="Disordered" evidence="1">
    <location>
        <begin position="121"/>
        <end position="146"/>
    </location>
</feature>
<evidence type="ECO:0000259" key="2">
    <source>
        <dbReference type="SMART" id="SM00357"/>
    </source>
</evidence>
<feature type="domain" description="Cold-shock" evidence="2">
    <location>
        <begin position="11"/>
        <end position="77"/>
    </location>
</feature>
<dbReference type="AlphaFoldDB" id="A0A3Q0IQF9"/>
<keyword evidence="3" id="KW-1185">Reference proteome</keyword>
<accession>A0A3Q0IQF9</accession>
<dbReference type="Proteomes" id="UP000079169">
    <property type="component" value="Unplaced"/>
</dbReference>
<dbReference type="SMART" id="SM00357">
    <property type="entry name" value="CSP"/>
    <property type="match status" value="1"/>
</dbReference>
<dbReference type="PANTHER" id="PTHR11544">
    <property type="entry name" value="COLD SHOCK DOMAIN CONTAINING PROTEINS"/>
    <property type="match status" value="1"/>
</dbReference>
<feature type="compositionally biased region" description="Basic and acidic residues" evidence="1">
    <location>
        <begin position="130"/>
        <end position="140"/>
    </location>
</feature>
<dbReference type="RefSeq" id="XP_026678526.1">
    <property type="nucleotide sequence ID" value="XM_026822725.1"/>
</dbReference>
<dbReference type="STRING" id="121845.A0A3Q0IQF9"/>
<organism evidence="3 4">
    <name type="scientific">Diaphorina citri</name>
    <name type="common">Asian citrus psyllid</name>
    <dbReference type="NCBI Taxonomy" id="121845"/>
    <lineage>
        <taxon>Eukaryota</taxon>
        <taxon>Metazoa</taxon>
        <taxon>Ecdysozoa</taxon>
        <taxon>Arthropoda</taxon>
        <taxon>Hexapoda</taxon>
        <taxon>Insecta</taxon>
        <taxon>Pterygota</taxon>
        <taxon>Neoptera</taxon>
        <taxon>Paraneoptera</taxon>
        <taxon>Hemiptera</taxon>
        <taxon>Sternorrhyncha</taxon>
        <taxon>Psylloidea</taxon>
        <taxon>Psyllidae</taxon>
        <taxon>Diaphorininae</taxon>
        <taxon>Diaphorina</taxon>
    </lineage>
</organism>
<dbReference type="InterPro" id="IPR012340">
    <property type="entry name" value="NA-bd_OB-fold"/>
</dbReference>
<gene>
    <name evidence="4" type="primary">LOC103507999</name>
</gene>
<evidence type="ECO:0000313" key="3">
    <source>
        <dbReference type="Proteomes" id="UP000079169"/>
    </source>
</evidence>
<proteinExistence type="predicted"/>
<dbReference type="InterPro" id="IPR002059">
    <property type="entry name" value="CSP_DNA-bd"/>
</dbReference>